<gene>
    <name evidence="1" type="primary">patD</name>
    <name evidence="1" type="ORF">WMG39_10170</name>
</gene>
<accession>A0ABU8YLT3</accession>
<proteinExistence type="predicted"/>
<keyword evidence="2" id="KW-1185">Reference proteome</keyword>
<evidence type="ECO:0000313" key="2">
    <source>
        <dbReference type="Proteomes" id="UP001384579"/>
    </source>
</evidence>
<evidence type="ECO:0000313" key="1">
    <source>
        <dbReference type="EMBL" id="MEK0185226.1"/>
    </source>
</evidence>
<organism evidence="1 2">
    <name type="scientific">Microcoleus anatoxicus PTRS2</name>
    <dbReference type="NCBI Taxonomy" id="2705321"/>
    <lineage>
        <taxon>Bacteria</taxon>
        <taxon>Bacillati</taxon>
        <taxon>Cyanobacteriota</taxon>
        <taxon>Cyanophyceae</taxon>
        <taxon>Oscillatoriophycideae</taxon>
        <taxon>Oscillatoriales</taxon>
        <taxon>Microcoleaceae</taxon>
        <taxon>Microcoleus</taxon>
        <taxon>Microcoleus anatoxicus</taxon>
    </lineage>
</organism>
<dbReference type="InterPro" id="IPR047810">
    <property type="entry name" value="PatD-like"/>
</dbReference>
<protein>
    <submittedName>
        <fullName evidence="1">Heterocyst frequency control protein PatD</fullName>
    </submittedName>
</protein>
<reference evidence="1 2" key="1">
    <citation type="journal article" date="2020" name="Harmful Algae">
        <title>Molecular and morphological characterization of a novel dihydroanatoxin-a producing Microcoleus species (cyanobacteria) from the Russian River, California, USA.</title>
        <authorList>
            <person name="Conklin K.Y."/>
            <person name="Stancheva R."/>
            <person name="Otten T.G."/>
            <person name="Fadness R."/>
            <person name="Boyer G.L."/>
            <person name="Read B."/>
            <person name="Zhang X."/>
            <person name="Sheath R.G."/>
        </authorList>
    </citation>
    <scope>NUCLEOTIDE SEQUENCE [LARGE SCALE GENOMIC DNA]</scope>
    <source>
        <strain evidence="1 2">PTRS2</strain>
    </source>
</reference>
<dbReference type="Proteomes" id="UP001384579">
    <property type="component" value="Unassembled WGS sequence"/>
</dbReference>
<dbReference type="EMBL" id="JBBLXS010000103">
    <property type="protein sequence ID" value="MEK0185226.1"/>
    <property type="molecule type" value="Genomic_DNA"/>
</dbReference>
<dbReference type="NCBIfam" id="NF037954">
    <property type="entry name" value="het_cyst_PatD"/>
    <property type="match status" value="1"/>
</dbReference>
<dbReference type="RefSeq" id="WP_340524158.1">
    <property type="nucleotide sequence ID" value="NZ_JBBLXS010000103.1"/>
</dbReference>
<name>A0ABU8YLT3_9CYAN</name>
<comment type="caution">
    <text evidence="1">The sequence shown here is derived from an EMBL/GenBank/DDBJ whole genome shotgun (WGS) entry which is preliminary data.</text>
</comment>
<sequence>MILSENRYQGYHKLKQALEQLQKTAAQDNLDRAGLMAEYKKVQQFFGNQIMTTDNSELEPSETPAEQSYLTEIHKQLRMLGTDVTFLQASRQPATATARQTAAMERINTLIGYCGVLLPKNYVALDTAQKAE</sequence>